<sequence length="198" mass="21561">MIKNRIFWNGLGLGLILGAVLLQFMILGERGIQPQEPAAEEWSREELERAAETLNLQVNEVSEELLTEEQWAEKQESSQQAEEPQTPDKPKAPEAGTAPKASTAPKATVPPKNSEAAVPKAPTQPKEANIQYNIRNGSHLKDVAAGLKEAGVIDDEQAFIAAATKKKINLSIQQGMFTFKQGESFDSIISKISNKAGQ</sequence>
<keyword evidence="2" id="KW-0812">Transmembrane</keyword>
<name>A0A848M5F6_PAELE</name>
<evidence type="ECO:0000256" key="2">
    <source>
        <dbReference type="SAM" id="Phobius"/>
    </source>
</evidence>
<organism evidence="3 4">
    <name type="scientific">Paenibacillus lemnae</name>
    <dbReference type="NCBI Taxonomy" id="1330551"/>
    <lineage>
        <taxon>Bacteria</taxon>
        <taxon>Bacillati</taxon>
        <taxon>Bacillota</taxon>
        <taxon>Bacilli</taxon>
        <taxon>Bacillales</taxon>
        <taxon>Paenibacillaceae</taxon>
        <taxon>Paenibacillus</taxon>
    </lineage>
</organism>
<proteinExistence type="predicted"/>
<dbReference type="Proteomes" id="UP000565468">
    <property type="component" value="Unassembled WGS sequence"/>
</dbReference>
<evidence type="ECO:0000256" key="1">
    <source>
        <dbReference type="SAM" id="MobiDB-lite"/>
    </source>
</evidence>
<gene>
    <name evidence="3" type="ORF">HII30_10440</name>
</gene>
<feature type="transmembrane region" description="Helical" evidence="2">
    <location>
        <begin position="6"/>
        <end position="27"/>
    </location>
</feature>
<reference evidence="3 4" key="1">
    <citation type="submission" date="2020-04" db="EMBL/GenBank/DDBJ databases">
        <title>Paenibacillus algicola sp. nov., a novel marine bacterium producing alginate lyase.</title>
        <authorList>
            <person name="Huang H."/>
        </authorList>
    </citation>
    <scope>NUCLEOTIDE SEQUENCE [LARGE SCALE GENOMIC DNA]</scope>
    <source>
        <strain evidence="3 4">L7-75</strain>
    </source>
</reference>
<feature type="compositionally biased region" description="Low complexity" evidence="1">
    <location>
        <begin position="97"/>
        <end position="112"/>
    </location>
</feature>
<dbReference type="AlphaFoldDB" id="A0A848M5F6"/>
<protein>
    <recommendedName>
        <fullName evidence="5">Endolytic transglycosylase MltG</fullName>
    </recommendedName>
</protein>
<feature type="region of interest" description="Disordered" evidence="1">
    <location>
        <begin position="58"/>
        <end position="126"/>
    </location>
</feature>
<evidence type="ECO:0008006" key="5">
    <source>
        <dbReference type="Google" id="ProtNLM"/>
    </source>
</evidence>
<accession>A0A848M5F6</accession>
<evidence type="ECO:0000313" key="4">
    <source>
        <dbReference type="Proteomes" id="UP000565468"/>
    </source>
</evidence>
<dbReference type="EMBL" id="JABBPN010000008">
    <property type="protein sequence ID" value="NMO96187.1"/>
    <property type="molecule type" value="Genomic_DNA"/>
</dbReference>
<dbReference type="Gene3D" id="3.30.1490.480">
    <property type="entry name" value="Endolytic murein transglycosylase"/>
    <property type="match status" value="1"/>
</dbReference>
<evidence type="ECO:0000313" key="3">
    <source>
        <dbReference type="EMBL" id="NMO96187.1"/>
    </source>
</evidence>
<comment type="caution">
    <text evidence="3">The sequence shown here is derived from an EMBL/GenBank/DDBJ whole genome shotgun (WGS) entry which is preliminary data.</text>
</comment>
<keyword evidence="2" id="KW-0472">Membrane</keyword>
<dbReference type="RefSeq" id="WP_169504973.1">
    <property type="nucleotide sequence ID" value="NZ_JABBPN010000008.1"/>
</dbReference>
<keyword evidence="2" id="KW-1133">Transmembrane helix</keyword>
<keyword evidence="4" id="KW-1185">Reference proteome</keyword>